<dbReference type="PANTHER" id="PTHR47053">
    <property type="entry name" value="MUREIN DD-ENDOPEPTIDASE MEPH-RELATED"/>
    <property type="match status" value="1"/>
</dbReference>
<dbReference type="AlphaFoldDB" id="A0A098B7E0"/>
<dbReference type="GO" id="GO:0006508">
    <property type="term" value="P:proteolysis"/>
    <property type="evidence" value="ECO:0007669"/>
    <property type="project" value="UniProtKB-KW"/>
</dbReference>
<evidence type="ECO:0000256" key="3">
    <source>
        <dbReference type="ARBA" id="ARBA00022801"/>
    </source>
</evidence>
<feature type="compositionally biased region" description="Low complexity" evidence="5">
    <location>
        <begin position="129"/>
        <end position="149"/>
    </location>
</feature>
<dbReference type="PATRIC" id="fig|49338.4.peg.5283"/>
<evidence type="ECO:0000313" key="8">
    <source>
        <dbReference type="EMBL" id="CDX04798.1"/>
    </source>
</evidence>
<proteinExistence type="inferred from homology"/>
<evidence type="ECO:0000256" key="5">
    <source>
        <dbReference type="SAM" id="MobiDB-lite"/>
    </source>
</evidence>
<feature type="region of interest" description="Disordered" evidence="5">
    <location>
        <begin position="91"/>
        <end position="154"/>
    </location>
</feature>
<protein>
    <submittedName>
        <fullName evidence="8">Cell wall-associated hydrolase, invasion-associated protein</fullName>
    </submittedName>
</protein>
<keyword evidence="2" id="KW-0645">Protease</keyword>
<dbReference type="SUPFAM" id="SSF54001">
    <property type="entry name" value="Cysteine proteinases"/>
    <property type="match status" value="1"/>
</dbReference>
<dbReference type="Gene3D" id="3.90.1720.10">
    <property type="entry name" value="endopeptidase domain like (from Nostoc punctiforme)"/>
    <property type="match status" value="1"/>
</dbReference>
<evidence type="ECO:0000256" key="1">
    <source>
        <dbReference type="ARBA" id="ARBA00007074"/>
    </source>
</evidence>
<dbReference type="Pfam" id="PF00877">
    <property type="entry name" value="NLPC_P60"/>
    <property type="match status" value="1"/>
</dbReference>
<keyword evidence="6" id="KW-0732">Signal</keyword>
<organism evidence="8">
    <name type="scientific">Desulfitobacterium hafniense</name>
    <name type="common">Desulfitobacterium frappieri</name>
    <dbReference type="NCBI Taxonomy" id="49338"/>
    <lineage>
        <taxon>Bacteria</taxon>
        <taxon>Bacillati</taxon>
        <taxon>Bacillota</taxon>
        <taxon>Clostridia</taxon>
        <taxon>Eubacteriales</taxon>
        <taxon>Desulfitobacteriaceae</taxon>
        <taxon>Desulfitobacterium</taxon>
    </lineage>
</organism>
<evidence type="ECO:0000256" key="4">
    <source>
        <dbReference type="ARBA" id="ARBA00022807"/>
    </source>
</evidence>
<keyword evidence="4" id="KW-0788">Thiol protease</keyword>
<gene>
    <name evidence="8" type="ORF">DPCES_4912</name>
</gene>
<dbReference type="PANTHER" id="PTHR47053:SF1">
    <property type="entry name" value="MUREIN DD-ENDOPEPTIDASE MEPH-RELATED"/>
    <property type="match status" value="1"/>
</dbReference>
<feature type="domain" description="NlpC/P60" evidence="7">
    <location>
        <begin position="155"/>
        <end position="275"/>
    </location>
</feature>
<evidence type="ECO:0000256" key="2">
    <source>
        <dbReference type="ARBA" id="ARBA00022670"/>
    </source>
</evidence>
<dbReference type="InterPro" id="IPR051202">
    <property type="entry name" value="Peptidase_C40"/>
</dbReference>
<dbReference type="InterPro" id="IPR038765">
    <property type="entry name" value="Papain-like_cys_pep_sf"/>
</dbReference>
<name>A0A098B7E0_DESHA</name>
<evidence type="ECO:0000256" key="6">
    <source>
        <dbReference type="SAM" id="SignalP"/>
    </source>
</evidence>
<reference evidence="8" key="1">
    <citation type="submission" date="2014-07" db="EMBL/GenBank/DDBJ databases">
        <authorList>
            <person name="Hornung V.Bastian."/>
        </authorList>
    </citation>
    <scope>NUCLEOTIDE SEQUENCE</scope>
    <source>
        <strain evidence="8">PCE-S</strain>
    </source>
</reference>
<dbReference type="InterPro" id="IPR000064">
    <property type="entry name" value="NLP_P60_dom"/>
</dbReference>
<feature type="chain" id="PRO_5001932823" evidence="6">
    <location>
        <begin position="33"/>
        <end position="275"/>
    </location>
</feature>
<keyword evidence="3 8" id="KW-0378">Hydrolase</keyword>
<sequence length="275" mass="29723">MNISFSKKWLSVAAMSGVVLGSSLYNAVPAQASTVPSSVSSELGSPFKLVESQGLDMRATRVFLGDDSFKKEIILEKKWLQQLFKEQSQLAAKKSQEPEESKSTGVKSQNIKKEVSTSPAPTRSKPAPAKAKPTSTQQQKSTAQKSSPPAVSRGAGEVEKLLNRANSLIGVPYLWGGTTPKGFDCSGFVGYVFKASGISLPRTSFDMYKVGTPVKRDELKPGDLVFFSTYTDGASDVRIYIGGNRTIGASSGGVDIRSLSESYWDKHYYGARRVL</sequence>
<feature type="signal peptide" evidence="6">
    <location>
        <begin position="1"/>
        <end position="32"/>
    </location>
</feature>
<dbReference type="EMBL" id="LK996017">
    <property type="protein sequence ID" value="CDX04798.1"/>
    <property type="molecule type" value="Genomic_DNA"/>
</dbReference>
<evidence type="ECO:0000259" key="7">
    <source>
        <dbReference type="PROSITE" id="PS51935"/>
    </source>
</evidence>
<comment type="similarity">
    <text evidence="1">Belongs to the peptidase C40 family.</text>
</comment>
<dbReference type="RefSeq" id="WP_208926454.1">
    <property type="nucleotide sequence ID" value="NZ_LK996017.1"/>
</dbReference>
<dbReference type="GO" id="GO:0008234">
    <property type="term" value="F:cysteine-type peptidase activity"/>
    <property type="evidence" value="ECO:0007669"/>
    <property type="project" value="UniProtKB-KW"/>
</dbReference>
<accession>A0A098B7E0</accession>
<dbReference type="PROSITE" id="PS51935">
    <property type="entry name" value="NLPC_P60"/>
    <property type="match status" value="1"/>
</dbReference>